<protein>
    <submittedName>
        <fullName evidence="2">Uncharacterized protein</fullName>
    </submittedName>
</protein>
<reference evidence="2" key="1">
    <citation type="submission" date="2022-11" db="UniProtKB">
        <authorList>
            <consortium name="WormBaseParasite"/>
        </authorList>
    </citation>
    <scope>IDENTIFICATION</scope>
</reference>
<organism evidence="1 2">
    <name type="scientific">Panagrolaimus davidi</name>
    <dbReference type="NCBI Taxonomy" id="227884"/>
    <lineage>
        <taxon>Eukaryota</taxon>
        <taxon>Metazoa</taxon>
        <taxon>Ecdysozoa</taxon>
        <taxon>Nematoda</taxon>
        <taxon>Chromadorea</taxon>
        <taxon>Rhabditida</taxon>
        <taxon>Tylenchina</taxon>
        <taxon>Panagrolaimomorpha</taxon>
        <taxon>Panagrolaimoidea</taxon>
        <taxon>Panagrolaimidae</taxon>
        <taxon>Panagrolaimus</taxon>
    </lineage>
</organism>
<dbReference type="AlphaFoldDB" id="A0A914PDP3"/>
<accession>A0A914PDP3</accession>
<evidence type="ECO:0000313" key="1">
    <source>
        <dbReference type="Proteomes" id="UP000887578"/>
    </source>
</evidence>
<dbReference type="Proteomes" id="UP000887578">
    <property type="component" value="Unplaced"/>
</dbReference>
<keyword evidence="1" id="KW-1185">Reference proteome</keyword>
<dbReference type="WBParaSite" id="PDA_v2.g16284.t1">
    <property type="protein sequence ID" value="PDA_v2.g16284.t1"/>
    <property type="gene ID" value="PDA_v2.g16284"/>
</dbReference>
<evidence type="ECO:0000313" key="2">
    <source>
        <dbReference type="WBParaSite" id="PDA_v2.g16284.t1"/>
    </source>
</evidence>
<sequence length="326" mass="37789">MVFGCQINQTFTLPFNPTPEFNTEINLYQQNVLRELKKQYDPYTQCLTTNGQSLELLAFLRTTKEEKLLWFPVCFAMIYRDFHQTFYRSGPCTVDESCCLSDNWHNDYFNLSNHRYNEETKKYEGTPFAFVHKHQYKCNSQRCLSEKTQARCIYYAGASAIAAGIVSFLNDDELLKNEIYSPNMEEALVSLTVKEIVGYDETSFKEIDRNQETTSIDISCAADDLCFTPGSLFTKAGMSSAFPFCVWSPQRQFGADFSRETIVADASSKPDRIRFEITSTFDFGDSVRFKDESDNDNFESLQKEENQKQYYPKHGAKNRNVLRHEF</sequence>
<name>A0A914PDP3_9BILA</name>
<proteinExistence type="predicted"/>